<dbReference type="GO" id="GO:0002100">
    <property type="term" value="P:tRNA wobble adenosine to inosine editing"/>
    <property type="evidence" value="ECO:0007669"/>
    <property type="project" value="UniProtKB-UniRule"/>
</dbReference>
<reference evidence="10" key="1">
    <citation type="submission" date="2020-07" db="EMBL/GenBank/DDBJ databases">
        <title>Huge and variable diversity of episymbiotic CPR bacteria and DPANN archaea in groundwater ecosystems.</title>
        <authorList>
            <person name="He C.Y."/>
            <person name="Keren R."/>
            <person name="Whittaker M."/>
            <person name="Farag I.F."/>
            <person name="Doudna J."/>
            <person name="Cate J.H.D."/>
            <person name="Banfield J.F."/>
        </authorList>
    </citation>
    <scope>NUCLEOTIDE SEQUENCE</scope>
    <source>
        <strain evidence="10">NC_groundwater_1813_Pr3_B-0.1um_71_17</strain>
    </source>
</reference>
<evidence type="ECO:0000256" key="1">
    <source>
        <dbReference type="ARBA" id="ARBA00010669"/>
    </source>
</evidence>
<name>A0A933W208_UNCEI</name>
<feature type="active site" description="Proton donor" evidence="8">
    <location>
        <position position="55"/>
    </location>
</feature>
<proteinExistence type="inferred from homology"/>
<evidence type="ECO:0000256" key="4">
    <source>
        <dbReference type="ARBA" id="ARBA00022723"/>
    </source>
</evidence>
<dbReference type="InterPro" id="IPR058535">
    <property type="entry name" value="MafB19-deam"/>
</dbReference>
<keyword evidence="5 8" id="KW-0378">Hydrolase</keyword>
<evidence type="ECO:0000256" key="2">
    <source>
        <dbReference type="ARBA" id="ARBA00011738"/>
    </source>
</evidence>
<comment type="function">
    <text evidence="8">Catalyzes the deamination of adenosine to inosine at the wobble position 34 of tRNA(Arg2).</text>
</comment>
<dbReference type="GO" id="GO:0008270">
    <property type="term" value="F:zinc ion binding"/>
    <property type="evidence" value="ECO:0007669"/>
    <property type="project" value="UniProtKB-UniRule"/>
</dbReference>
<evidence type="ECO:0000313" key="10">
    <source>
        <dbReference type="EMBL" id="MBI5168358.1"/>
    </source>
</evidence>
<dbReference type="Proteomes" id="UP000696931">
    <property type="component" value="Unassembled WGS sequence"/>
</dbReference>
<comment type="subunit">
    <text evidence="2 8">Homodimer.</text>
</comment>
<comment type="cofactor">
    <cofactor evidence="8">
        <name>Zn(2+)</name>
        <dbReference type="ChEBI" id="CHEBI:29105"/>
    </cofactor>
    <text evidence="8">Binds 1 zinc ion per subunit.</text>
</comment>
<keyword evidence="4 8" id="KW-0479">Metal-binding</keyword>
<dbReference type="Gene3D" id="3.40.140.10">
    <property type="entry name" value="Cytidine Deaminase, domain 2"/>
    <property type="match status" value="1"/>
</dbReference>
<dbReference type="PROSITE" id="PS51747">
    <property type="entry name" value="CYT_DCMP_DEAMINASES_2"/>
    <property type="match status" value="1"/>
</dbReference>
<dbReference type="PANTHER" id="PTHR11079">
    <property type="entry name" value="CYTOSINE DEAMINASE FAMILY MEMBER"/>
    <property type="match status" value="1"/>
</dbReference>
<evidence type="ECO:0000256" key="6">
    <source>
        <dbReference type="ARBA" id="ARBA00022833"/>
    </source>
</evidence>
<sequence length="170" mass="18020">MLDDEAGMRAALREAHESLARDEVPVGCVIVHDGLVIGRGHNQVEGLQDATAHAEVVAIGAASNALGSWRLSDCTLYVTLEPCSMCAGAIVLARLGRVVYGAADPKAGACGSVLDVLHEKRLNHRAELTGGVLAEECGELLREFFRSRRKKALRLAEAPPIDDPEGGEEA</sequence>
<feature type="binding site" evidence="8">
    <location>
        <position position="53"/>
    </location>
    <ligand>
        <name>Zn(2+)</name>
        <dbReference type="ChEBI" id="CHEBI:29105"/>
        <note>catalytic</note>
    </ligand>
</feature>
<keyword evidence="6 8" id="KW-0862">Zinc</keyword>
<dbReference type="PANTHER" id="PTHR11079:SF202">
    <property type="entry name" value="TRNA-SPECIFIC ADENOSINE DEAMINASE"/>
    <property type="match status" value="1"/>
</dbReference>
<feature type="binding site" evidence="8">
    <location>
        <position position="86"/>
    </location>
    <ligand>
        <name>Zn(2+)</name>
        <dbReference type="ChEBI" id="CHEBI:29105"/>
        <note>catalytic</note>
    </ligand>
</feature>
<feature type="binding site" evidence="8">
    <location>
        <position position="83"/>
    </location>
    <ligand>
        <name>Zn(2+)</name>
        <dbReference type="ChEBI" id="CHEBI:29105"/>
        <note>catalytic</note>
    </ligand>
</feature>
<dbReference type="PROSITE" id="PS00903">
    <property type="entry name" value="CYT_DCMP_DEAMINASES_1"/>
    <property type="match status" value="1"/>
</dbReference>
<feature type="domain" description="CMP/dCMP-type deaminase" evidence="9">
    <location>
        <begin position="2"/>
        <end position="112"/>
    </location>
</feature>
<dbReference type="CDD" id="cd01285">
    <property type="entry name" value="nucleoside_deaminase"/>
    <property type="match status" value="1"/>
</dbReference>
<dbReference type="InterPro" id="IPR002125">
    <property type="entry name" value="CMP_dCMP_dom"/>
</dbReference>
<comment type="catalytic activity">
    <reaction evidence="7 8">
        <text>adenosine(34) in tRNA + H2O + H(+) = inosine(34) in tRNA + NH4(+)</text>
        <dbReference type="Rhea" id="RHEA:43168"/>
        <dbReference type="Rhea" id="RHEA-COMP:10373"/>
        <dbReference type="Rhea" id="RHEA-COMP:10374"/>
        <dbReference type="ChEBI" id="CHEBI:15377"/>
        <dbReference type="ChEBI" id="CHEBI:15378"/>
        <dbReference type="ChEBI" id="CHEBI:28938"/>
        <dbReference type="ChEBI" id="CHEBI:74411"/>
        <dbReference type="ChEBI" id="CHEBI:82852"/>
        <dbReference type="EC" id="3.5.4.33"/>
    </reaction>
</comment>
<evidence type="ECO:0000259" key="9">
    <source>
        <dbReference type="PROSITE" id="PS51747"/>
    </source>
</evidence>
<protein>
    <recommendedName>
        <fullName evidence="8">tRNA-specific adenosine deaminase</fullName>
        <ecNumber evidence="8">3.5.4.33</ecNumber>
    </recommendedName>
</protein>
<dbReference type="SUPFAM" id="SSF53927">
    <property type="entry name" value="Cytidine deaminase-like"/>
    <property type="match status" value="1"/>
</dbReference>
<evidence type="ECO:0000313" key="11">
    <source>
        <dbReference type="Proteomes" id="UP000696931"/>
    </source>
</evidence>
<dbReference type="InterPro" id="IPR028883">
    <property type="entry name" value="tRNA_aden_deaminase"/>
</dbReference>
<dbReference type="FunFam" id="3.40.140.10:FF:000005">
    <property type="entry name" value="tRNA-specific adenosine deaminase"/>
    <property type="match status" value="1"/>
</dbReference>
<gene>
    <name evidence="8 10" type="primary">tadA</name>
    <name evidence="10" type="ORF">HZA61_02620</name>
</gene>
<evidence type="ECO:0000256" key="7">
    <source>
        <dbReference type="ARBA" id="ARBA00048045"/>
    </source>
</evidence>
<dbReference type="InterPro" id="IPR016192">
    <property type="entry name" value="APOBEC/CMP_deaminase_Zn-bd"/>
</dbReference>
<comment type="similarity">
    <text evidence="1">Belongs to the cytidine and deoxycytidylate deaminase family. ADAT2 subfamily.</text>
</comment>
<dbReference type="NCBIfam" id="NF008113">
    <property type="entry name" value="PRK10860.1"/>
    <property type="match status" value="1"/>
</dbReference>
<dbReference type="Pfam" id="PF14437">
    <property type="entry name" value="MafB19-deam"/>
    <property type="match status" value="1"/>
</dbReference>
<dbReference type="GO" id="GO:0052717">
    <property type="term" value="F:tRNA-specific adenosine-34 deaminase activity"/>
    <property type="evidence" value="ECO:0007669"/>
    <property type="project" value="UniProtKB-UniRule"/>
</dbReference>
<accession>A0A933W208</accession>
<dbReference type="EC" id="3.5.4.33" evidence="8"/>
<dbReference type="InterPro" id="IPR016193">
    <property type="entry name" value="Cytidine_deaminase-like"/>
</dbReference>
<dbReference type="HAMAP" id="MF_00972">
    <property type="entry name" value="tRNA_aden_deaminase"/>
    <property type="match status" value="1"/>
</dbReference>
<keyword evidence="3 8" id="KW-0819">tRNA processing</keyword>
<organism evidence="10 11">
    <name type="scientific">Eiseniibacteriota bacterium</name>
    <dbReference type="NCBI Taxonomy" id="2212470"/>
    <lineage>
        <taxon>Bacteria</taxon>
        <taxon>Candidatus Eiseniibacteriota</taxon>
    </lineage>
</organism>
<evidence type="ECO:0000256" key="8">
    <source>
        <dbReference type="HAMAP-Rule" id="MF_00972"/>
    </source>
</evidence>
<comment type="caution">
    <text evidence="10">The sequence shown here is derived from an EMBL/GenBank/DDBJ whole genome shotgun (WGS) entry which is preliminary data.</text>
</comment>
<evidence type="ECO:0000256" key="3">
    <source>
        <dbReference type="ARBA" id="ARBA00022694"/>
    </source>
</evidence>
<dbReference type="EMBL" id="JACRIW010000020">
    <property type="protein sequence ID" value="MBI5168358.1"/>
    <property type="molecule type" value="Genomic_DNA"/>
</dbReference>
<dbReference type="AlphaFoldDB" id="A0A933W208"/>
<evidence type="ECO:0000256" key="5">
    <source>
        <dbReference type="ARBA" id="ARBA00022801"/>
    </source>
</evidence>